<keyword evidence="6 9" id="KW-1133">Transmembrane helix</keyword>
<dbReference type="Gene3D" id="1.10.287.1260">
    <property type="match status" value="1"/>
</dbReference>
<organism evidence="16 17">
    <name type="scientific">Haemophilus sputorum</name>
    <dbReference type="NCBI Taxonomy" id="1078480"/>
    <lineage>
        <taxon>Bacteria</taxon>
        <taxon>Pseudomonadati</taxon>
        <taxon>Pseudomonadota</taxon>
        <taxon>Gammaproteobacteria</taxon>
        <taxon>Pasteurellales</taxon>
        <taxon>Pasteurellaceae</taxon>
        <taxon>Haemophilus</taxon>
    </lineage>
</organism>
<feature type="transmembrane region" description="Helical" evidence="9">
    <location>
        <begin position="913"/>
        <end position="941"/>
    </location>
</feature>
<feature type="coiled-coil region" evidence="8">
    <location>
        <begin position="285"/>
        <end position="319"/>
    </location>
</feature>
<feature type="transmembrane region" description="Helical" evidence="9">
    <location>
        <begin position="839"/>
        <end position="859"/>
    </location>
</feature>
<comment type="subcellular location">
    <subcellularLocation>
        <location evidence="1">Cell membrane</location>
        <topology evidence="1">Multi-pass membrane protein</topology>
    </subcellularLocation>
</comment>
<dbReference type="InterPro" id="IPR010920">
    <property type="entry name" value="LSM_dom_sf"/>
</dbReference>
<dbReference type="SUPFAM" id="SSF50182">
    <property type="entry name" value="Sm-like ribonucleoproteins"/>
    <property type="match status" value="1"/>
</dbReference>
<dbReference type="Gene3D" id="2.30.30.60">
    <property type="match status" value="1"/>
</dbReference>
<evidence type="ECO:0000259" key="15">
    <source>
        <dbReference type="Pfam" id="PF21088"/>
    </source>
</evidence>
<proteinExistence type="inferred from homology"/>
<feature type="transmembrane region" description="Helical" evidence="9">
    <location>
        <begin position="707"/>
        <end position="728"/>
    </location>
</feature>
<keyword evidence="3" id="KW-1003">Cell membrane</keyword>
<keyword evidence="4 9" id="KW-0812">Transmembrane</keyword>
<dbReference type="EMBL" id="QEPN01000002">
    <property type="protein sequence ID" value="RDE73162.1"/>
    <property type="molecule type" value="Genomic_DNA"/>
</dbReference>
<name>A0A369YEG3_9PAST</name>
<dbReference type="Pfam" id="PF00924">
    <property type="entry name" value="MS_channel_2nd"/>
    <property type="match status" value="1"/>
</dbReference>
<evidence type="ECO:0000256" key="5">
    <source>
        <dbReference type="ARBA" id="ARBA00022729"/>
    </source>
</evidence>
<comment type="similarity">
    <text evidence="2">Belongs to the MscS (TC 1.A.23) family.</text>
</comment>
<dbReference type="GO" id="GO:0008381">
    <property type="term" value="F:mechanosensitive monoatomic ion channel activity"/>
    <property type="evidence" value="ECO:0007669"/>
    <property type="project" value="UniProtKB-ARBA"/>
</dbReference>
<evidence type="ECO:0000259" key="14">
    <source>
        <dbReference type="Pfam" id="PF21082"/>
    </source>
</evidence>
<feature type="domain" description="Mechanosensitive ion channel transmembrane helices 2/3" evidence="15">
    <location>
        <begin position="886"/>
        <end position="927"/>
    </location>
</feature>
<dbReference type="InterPro" id="IPR023408">
    <property type="entry name" value="MscS_beta-dom_sf"/>
</dbReference>
<reference evidence="16 17" key="1">
    <citation type="submission" date="2018-05" db="EMBL/GenBank/DDBJ databases">
        <title>Draft Genome Sequences for a Diverse set of 7 Haemophilus Species.</title>
        <authorList>
            <person name="Nichols M."/>
            <person name="Topaz N."/>
            <person name="Wang X."/>
            <person name="Wang X."/>
            <person name="Boxrud D."/>
        </authorList>
    </citation>
    <scope>NUCLEOTIDE SEQUENCE [LARGE SCALE GENOMIC DNA]</scope>
    <source>
        <strain evidence="16 17">C2002001239</strain>
    </source>
</reference>
<dbReference type="InterPro" id="IPR024393">
    <property type="entry name" value="MscS_porin"/>
</dbReference>
<evidence type="ECO:0000256" key="4">
    <source>
        <dbReference type="ARBA" id="ARBA00022692"/>
    </source>
</evidence>
<feature type="transmembrane region" description="Helical" evidence="9">
    <location>
        <begin position="677"/>
        <end position="701"/>
    </location>
</feature>
<dbReference type="InterPro" id="IPR049142">
    <property type="entry name" value="MS_channel_1st"/>
</dbReference>
<dbReference type="GO" id="GO:0005886">
    <property type="term" value="C:plasma membrane"/>
    <property type="evidence" value="ECO:0007669"/>
    <property type="project" value="UniProtKB-SubCell"/>
</dbReference>
<feature type="domain" description="Mechanosensitive ion channel MscS" evidence="11">
    <location>
        <begin position="929"/>
        <end position="993"/>
    </location>
</feature>
<evidence type="ECO:0000256" key="8">
    <source>
        <dbReference type="SAM" id="Coils"/>
    </source>
</evidence>
<dbReference type="FunFam" id="1.10.287.1260:FF:000002">
    <property type="entry name" value="Potassium efflux system KefA"/>
    <property type="match status" value="1"/>
</dbReference>
<dbReference type="PROSITE" id="PS01246">
    <property type="entry name" value="UPF0003"/>
    <property type="match status" value="1"/>
</dbReference>
<evidence type="ECO:0000256" key="9">
    <source>
        <dbReference type="SAM" id="Phobius"/>
    </source>
</evidence>
<dbReference type="PANTHER" id="PTHR30347:SF1">
    <property type="entry name" value="MECHANOSENSITIVE CHANNEL MSCK"/>
    <property type="match status" value="1"/>
</dbReference>
<comment type="caution">
    <text evidence="16">The sequence shown here is derived from an EMBL/GenBank/DDBJ whole genome shotgun (WGS) entry which is preliminary data.</text>
</comment>
<dbReference type="Pfam" id="PF21088">
    <property type="entry name" value="MS_channel_1st"/>
    <property type="match status" value="1"/>
</dbReference>
<dbReference type="Pfam" id="PF12795">
    <property type="entry name" value="MscS_porin"/>
    <property type="match status" value="1"/>
</dbReference>
<evidence type="ECO:0000256" key="10">
    <source>
        <dbReference type="SAM" id="SignalP"/>
    </source>
</evidence>
<evidence type="ECO:0000259" key="11">
    <source>
        <dbReference type="Pfam" id="PF00924"/>
    </source>
</evidence>
<dbReference type="Pfam" id="PF12794">
    <property type="entry name" value="MscS_TM"/>
    <property type="match status" value="1"/>
</dbReference>
<dbReference type="RefSeq" id="WP_111402264.1">
    <property type="nucleotide sequence ID" value="NZ_QEPN01000002.1"/>
</dbReference>
<feature type="domain" description="Mechanosensitive ion channel MscS C-terminal" evidence="14">
    <location>
        <begin position="1003"/>
        <end position="1085"/>
    </location>
</feature>
<dbReference type="SUPFAM" id="SSF82861">
    <property type="entry name" value="Mechanosensitive channel protein MscS (YggB), transmembrane region"/>
    <property type="match status" value="1"/>
</dbReference>
<feature type="transmembrane region" description="Helical" evidence="9">
    <location>
        <begin position="529"/>
        <end position="553"/>
    </location>
</feature>
<feature type="transmembrane region" description="Helical" evidence="9">
    <location>
        <begin position="606"/>
        <end position="623"/>
    </location>
</feature>
<sequence>MIKQIYMPFMLAFAVLSGVSLSASAALPSEKALQTAIENTKKLEQTEENKQQLQLLEDTLAFMTQTEKVKADNDALVAEITGAHKAIAASKANFEKLKAQTLPTSEKLAEQDISALQALQEETQAALEKAQNELTATNTKLIAQNAAPDKAQASLSANAKRKSALNTELANSALSDAAKNKIEAELALLDAQNSYSQTLLRGNEELSSLYNARLDEKKQAQQNQQQLLSQIQEALNIKLVQASKNKVEEAEKSQQKNKNTNPIISKELDFNTTISEELLKKTTEISQLSQDNLRIKNVLDNLQQTQRNIEEQISSLQGTLVLSRIINKQRQSLPQDKVIKGLSKQIADLRVRVFDISEFKDSLVDTQAYISKLESREKTTFTDAEKAQLEEILQTRSKTLSELLKLLNNQLNLSINIELNQQQVKTISDALQQKLQQQSFWVKSNSEMDLEWFTRFPGLASYELTEISKKLDFSNWKDNIGLAGLLIGGLSLLTFFIRRQHDRIKQKLTKINNSMLTVPTDSQWNTPMAIFWTVVLCLPSTFMFLIVFVLVTYICFLDPTEVWPWGLKMAFYWLYFAFMLAMLRPNGIAYRHFNMPQSSNAVFRKILKHSVWVIGLLLNTSIFNNATEYGIAYDVIGQAMTVLVLLSVLFVVVPGFRMGIATYQKAASYKRDAKPMLLGLVRLLLVLAPIALIILIVMGYYYTASQIIEHLVASYFAIVTWIIIRNMVYRGFNVSSRRLSYRRLQEKRALAQAKAQAQQNGQEQTVETEDSALVLQDDAISVSDIKNQMLKITDLVLWTALFGLLYWVWSDLVTVAYYLKEITLWQQATTTEAGTVMESITLLNLLVAMIVLIVTYILVKNLGGLLETLVFSNLNLSQGTPYTITTIFTYLLIIIGASIAFASLGMSWSKLQWLFTALSVGLGFGMQEIFGNFVSGIIILFERPVRVGDMVTIGSFNGTVSKIRIRATTLIDNDRKEVIVPNKAFITERVVNWALTSSMTRLVISVGVAYGSDLELVKRLLLQAAEENEAVLKDPAPAAYFLTFGASTLDHELRVYVGQLSDRIRTIDALNRRIDELFMANNIEIAFNQLDIFIKNQATNEEVKWGTEPLVPVKK</sequence>
<feature type="signal peptide" evidence="10">
    <location>
        <begin position="1"/>
        <end position="25"/>
    </location>
</feature>
<evidence type="ECO:0000256" key="7">
    <source>
        <dbReference type="ARBA" id="ARBA00023136"/>
    </source>
</evidence>
<evidence type="ECO:0000259" key="12">
    <source>
        <dbReference type="Pfam" id="PF12794"/>
    </source>
</evidence>
<dbReference type="InterPro" id="IPR011066">
    <property type="entry name" value="MscS_channel_C_sf"/>
</dbReference>
<dbReference type="NCBIfam" id="NF008438">
    <property type="entry name" value="PRK11281.1"/>
    <property type="match status" value="1"/>
</dbReference>
<gene>
    <name evidence="16" type="ORF">DPV93_03470</name>
</gene>
<feature type="chain" id="PRO_5016629821" evidence="10">
    <location>
        <begin position="26"/>
        <end position="1115"/>
    </location>
</feature>
<dbReference type="InterPro" id="IPR052702">
    <property type="entry name" value="MscS-like_channel"/>
</dbReference>
<evidence type="ECO:0000256" key="6">
    <source>
        <dbReference type="ARBA" id="ARBA00022989"/>
    </source>
</evidence>
<feature type="transmembrane region" description="Helical" evidence="9">
    <location>
        <begin position="565"/>
        <end position="585"/>
    </location>
</feature>
<feature type="transmembrane region" description="Helical" evidence="9">
    <location>
        <begin position="795"/>
        <end position="819"/>
    </location>
</feature>
<keyword evidence="8" id="KW-0175">Coiled coil</keyword>
<dbReference type="AlphaFoldDB" id="A0A369YEG3"/>
<dbReference type="InterPro" id="IPR006686">
    <property type="entry name" value="MscS_channel_CS"/>
</dbReference>
<protein>
    <submittedName>
        <fullName evidence="16">Mechanosensitive channel MscK</fullName>
    </submittedName>
</protein>
<feature type="transmembrane region" description="Helical" evidence="9">
    <location>
        <begin position="635"/>
        <end position="656"/>
    </location>
</feature>
<dbReference type="InterPro" id="IPR006685">
    <property type="entry name" value="MscS_channel_2nd"/>
</dbReference>
<dbReference type="Gene3D" id="3.30.70.100">
    <property type="match status" value="1"/>
</dbReference>
<accession>A0A369YEG3</accession>
<feature type="domain" description="Mechanosensitive ion channel MscS porin" evidence="13">
    <location>
        <begin position="38"/>
        <end position="265"/>
    </location>
</feature>
<dbReference type="Proteomes" id="UP000253872">
    <property type="component" value="Unassembled WGS sequence"/>
</dbReference>
<feature type="transmembrane region" description="Helical" evidence="9">
    <location>
        <begin position="880"/>
        <end position="901"/>
    </location>
</feature>
<evidence type="ECO:0000256" key="1">
    <source>
        <dbReference type="ARBA" id="ARBA00004651"/>
    </source>
</evidence>
<evidence type="ECO:0000313" key="16">
    <source>
        <dbReference type="EMBL" id="RDE73162.1"/>
    </source>
</evidence>
<dbReference type="GO" id="GO:0009992">
    <property type="term" value="P:intracellular water homeostasis"/>
    <property type="evidence" value="ECO:0007669"/>
    <property type="project" value="TreeGrafter"/>
</dbReference>
<dbReference type="InterPro" id="IPR025692">
    <property type="entry name" value="MscS_IM_dom1"/>
</dbReference>
<evidence type="ECO:0000256" key="3">
    <source>
        <dbReference type="ARBA" id="ARBA00022475"/>
    </source>
</evidence>
<keyword evidence="5 10" id="KW-0732">Signal</keyword>
<feature type="transmembrane region" description="Helical" evidence="9">
    <location>
        <begin position="480"/>
        <end position="497"/>
    </location>
</feature>
<dbReference type="STRING" id="1035839.GCA_000238795_00317"/>
<evidence type="ECO:0000313" key="17">
    <source>
        <dbReference type="Proteomes" id="UP000253872"/>
    </source>
</evidence>
<dbReference type="Pfam" id="PF21082">
    <property type="entry name" value="MS_channel_3rd"/>
    <property type="match status" value="1"/>
</dbReference>
<evidence type="ECO:0000256" key="2">
    <source>
        <dbReference type="ARBA" id="ARBA00008017"/>
    </source>
</evidence>
<keyword evidence="7 9" id="KW-0472">Membrane</keyword>
<dbReference type="InterPro" id="IPR049278">
    <property type="entry name" value="MS_channel_C"/>
</dbReference>
<dbReference type="SUPFAM" id="SSF82689">
    <property type="entry name" value="Mechanosensitive channel protein MscS (YggB), C-terminal domain"/>
    <property type="match status" value="1"/>
</dbReference>
<feature type="domain" description="Mechanosensitive ion channel inner membrane" evidence="12">
    <location>
        <begin position="485"/>
        <end position="825"/>
    </location>
</feature>
<dbReference type="PANTHER" id="PTHR30347">
    <property type="entry name" value="POTASSIUM CHANNEL RELATED"/>
    <property type="match status" value="1"/>
</dbReference>
<evidence type="ECO:0000259" key="13">
    <source>
        <dbReference type="Pfam" id="PF12795"/>
    </source>
</evidence>
<dbReference type="InterPro" id="IPR011014">
    <property type="entry name" value="MscS_channel_TM-2"/>
</dbReference>
<feature type="coiled-coil region" evidence="8">
    <location>
        <begin position="113"/>
        <end position="147"/>
    </location>
</feature>